<reference evidence="1" key="1">
    <citation type="submission" date="2020-04" db="EMBL/GenBank/DDBJ databases">
        <authorList>
            <person name="Chiriac C."/>
            <person name="Salcher M."/>
            <person name="Ghai R."/>
            <person name="Kavagutti S V."/>
        </authorList>
    </citation>
    <scope>NUCLEOTIDE SEQUENCE</scope>
</reference>
<accession>A0A6J5N7E2</accession>
<protein>
    <submittedName>
        <fullName evidence="1">Uncharacterized protein</fullName>
    </submittedName>
</protein>
<evidence type="ECO:0000313" key="1">
    <source>
        <dbReference type="EMBL" id="CAB4153316.1"/>
    </source>
</evidence>
<organism evidence="1">
    <name type="scientific">uncultured Caudovirales phage</name>
    <dbReference type="NCBI Taxonomy" id="2100421"/>
    <lineage>
        <taxon>Viruses</taxon>
        <taxon>Duplodnaviria</taxon>
        <taxon>Heunggongvirae</taxon>
        <taxon>Uroviricota</taxon>
        <taxon>Caudoviricetes</taxon>
        <taxon>Peduoviridae</taxon>
        <taxon>Maltschvirus</taxon>
        <taxon>Maltschvirus maltsch</taxon>
    </lineage>
</organism>
<sequence>MNRSGVKDYASAEAWLLGARSTFKTERSLYEPGLRLVRINKETIAVRIKGWGVGIGDCIVYKSDGSTIIHKPYAAYQSVRRVYMEYVPNLKMVVRNGNLILSLPSDGTTPSKLQNCRKCGGGGTVPGNCWGPNSCIDENCELQQAVVAASKLLQGIDYVSNRDAWDEAQNVMWEARSQHKHAMCVHGHKQYHVTPKERNPCWNCNSTGKKEYGNKRKGRVWSENTPIGIDANGDYFEV</sequence>
<gene>
    <name evidence="1" type="ORF">UFOVP621_92</name>
</gene>
<name>A0A6J5N7E2_9CAUD</name>
<proteinExistence type="predicted"/>
<dbReference type="EMBL" id="LR796586">
    <property type="protein sequence ID" value="CAB4153316.1"/>
    <property type="molecule type" value="Genomic_DNA"/>
</dbReference>